<keyword evidence="3" id="KW-1185">Reference proteome</keyword>
<dbReference type="Proteomes" id="UP000828251">
    <property type="component" value="Unassembled WGS sequence"/>
</dbReference>
<dbReference type="PROSITE" id="PS51746">
    <property type="entry name" value="PPM_2"/>
    <property type="match status" value="1"/>
</dbReference>
<dbReference type="GO" id="GO:0004523">
    <property type="term" value="F:RNA-DNA hybrid ribonuclease activity"/>
    <property type="evidence" value="ECO:0007669"/>
    <property type="project" value="InterPro"/>
</dbReference>
<dbReference type="CDD" id="cd06222">
    <property type="entry name" value="RNase_H_like"/>
    <property type="match status" value="1"/>
</dbReference>
<dbReference type="SUPFAM" id="SSF56672">
    <property type="entry name" value="DNA/RNA polymerases"/>
    <property type="match status" value="1"/>
</dbReference>
<organism evidence="2 3">
    <name type="scientific">Gossypium stocksii</name>
    <dbReference type="NCBI Taxonomy" id="47602"/>
    <lineage>
        <taxon>Eukaryota</taxon>
        <taxon>Viridiplantae</taxon>
        <taxon>Streptophyta</taxon>
        <taxon>Embryophyta</taxon>
        <taxon>Tracheophyta</taxon>
        <taxon>Spermatophyta</taxon>
        <taxon>Magnoliopsida</taxon>
        <taxon>eudicotyledons</taxon>
        <taxon>Gunneridae</taxon>
        <taxon>Pentapetalae</taxon>
        <taxon>rosids</taxon>
        <taxon>malvids</taxon>
        <taxon>Malvales</taxon>
        <taxon>Malvaceae</taxon>
        <taxon>Malvoideae</taxon>
        <taxon>Gossypium</taxon>
    </lineage>
</organism>
<gene>
    <name evidence="2" type="ORF">J1N35_028492</name>
</gene>
<dbReference type="SUPFAM" id="SSF53098">
    <property type="entry name" value="Ribonuclease H-like"/>
    <property type="match status" value="1"/>
</dbReference>
<dbReference type="InterPro" id="IPR044730">
    <property type="entry name" value="RNase_H-like_dom_plant"/>
</dbReference>
<dbReference type="GO" id="GO:0003676">
    <property type="term" value="F:nucleic acid binding"/>
    <property type="evidence" value="ECO:0007669"/>
    <property type="project" value="InterPro"/>
</dbReference>
<feature type="domain" description="PPM-type phosphatase" evidence="1">
    <location>
        <begin position="567"/>
        <end position="794"/>
    </location>
</feature>
<dbReference type="Pfam" id="PF00481">
    <property type="entry name" value="PP2C"/>
    <property type="match status" value="1"/>
</dbReference>
<evidence type="ECO:0000313" key="3">
    <source>
        <dbReference type="Proteomes" id="UP000828251"/>
    </source>
</evidence>
<dbReference type="Pfam" id="PF13456">
    <property type="entry name" value="RVT_3"/>
    <property type="match status" value="1"/>
</dbReference>
<dbReference type="SMART" id="SM00332">
    <property type="entry name" value="PP2Cc"/>
    <property type="match status" value="1"/>
</dbReference>
<dbReference type="InterPro" id="IPR012337">
    <property type="entry name" value="RNaseH-like_sf"/>
</dbReference>
<dbReference type="Gene3D" id="3.60.40.10">
    <property type="entry name" value="PPM-type phosphatase domain"/>
    <property type="match status" value="1"/>
</dbReference>
<dbReference type="InterPro" id="IPR001932">
    <property type="entry name" value="PPM-type_phosphatase-like_dom"/>
</dbReference>
<proteinExistence type="predicted"/>
<comment type="caution">
    <text evidence="2">The sequence shown here is derived from an EMBL/GenBank/DDBJ whole genome shotgun (WGS) entry which is preliminary data.</text>
</comment>
<evidence type="ECO:0000259" key="1">
    <source>
        <dbReference type="PROSITE" id="PS51746"/>
    </source>
</evidence>
<dbReference type="InterPro" id="IPR043502">
    <property type="entry name" value="DNA/RNA_pol_sf"/>
</dbReference>
<dbReference type="AlphaFoldDB" id="A0A9D3ZSM9"/>
<dbReference type="Pfam" id="PF00078">
    <property type="entry name" value="RVT_1"/>
    <property type="match status" value="1"/>
</dbReference>
<evidence type="ECO:0000313" key="2">
    <source>
        <dbReference type="EMBL" id="KAH1063505.1"/>
    </source>
</evidence>
<dbReference type="InterPro" id="IPR036457">
    <property type="entry name" value="PPM-type-like_dom_sf"/>
</dbReference>
<sequence>MGPHPWVIIGNFNAILSSFEKSGGRCKGKRCPFFGNTAWVQQFPNSLITHLPKIKSDHRPLLLSLNPALSLPRGRPFRFLAGWAEHPNFGNFVEEHWGFSGDMSISLNTLSRDLKDWNNRVYGYISSRKRLLLNELTRFQKIIDFTGSNRLAQFFHAHTVHRKKNSCITAIRNGFGDWIYDPEDIEVEANNFFQNLYGELPGPMGCLPPSSFPRLSQDDISLLEKQVTNEEIKGALFDMSPLKAPGSDGFHTLFFQKQWNTVGVAVCNWVRSIFNGANIDADLNNALIVLIPKVDTPEEFGHYHPISLCSVLYKLVMKVIANRFKVIFPKIIGLEQAGFIVGRNIIDNIIIAQEVIHSMKCSAKRKWMTIKIDLEKAYDRVHWDFIKASLQAAARGIQQGCPLSPYLFVLCMDWLGQAVHSAISEGKWSPIRLSRSGPPISHLFFADDLDILSKADMKHCVDTMMVNSISSSFGFQVVQNLVRYLGVSLFHKRVTNSTMQFVFEKVRGKLQSWDAKRLSIAGRITLAQSVLLSIPSYFMQSMMIPRKVCNEIESLDISVVPKKGTSWAGLFGILIWRLWKNHNLFIFQALKLAPRRGHDHVIILSDILDVVRVIQRSFASKSNSALVQRIQNILSQENFWCLRYIPREQNAVSDYLANEALSSREKVQEKIGLNPSNNAESGQGKTIDLGKWGLAEVTAILINCQKLVIPNVGYSRTVISKNGVAKQLSVDHEPASERESIENRGGFVSNFPGDVVRVGRQLAVVRAFGDKSLKKHLTSEPDVSIETIGDDTEY</sequence>
<dbReference type="PANTHER" id="PTHR19446">
    <property type="entry name" value="REVERSE TRANSCRIPTASES"/>
    <property type="match status" value="1"/>
</dbReference>
<dbReference type="CDD" id="cd01650">
    <property type="entry name" value="RT_nLTR_like"/>
    <property type="match status" value="1"/>
</dbReference>
<reference evidence="2 3" key="1">
    <citation type="journal article" date="2021" name="Plant Biotechnol. J.">
        <title>Multi-omics assisted identification of the key and species-specific regulatory components of drought-tolerant mechanisms in Gossypium stocksii.</title>
        <authorList>
            <person name="Yu D."/>
            <person name="Ke L."/>
            <person name="Zhang D."/>
            <person name="Wu Y."/>
            <person name="Sun Y."/>
            <person name="Mei J."/>
            <person name="Sun J."/>
            <person name="Sun Y."/>
        </authorList>
    </citation>
    <scope>NUCLEOTIDE SEQUENCE [LARGE SCALE GENOMIC DNA]</scope>
    <source>
        <strain evidence="3">cv. E1</strain>
        <tissue evidence="2">Leaf</tissue>
    </source>
</reference>
<dbReference type="EMBL" id="JAIQCV010000009">
    <property type="protein sequence ID" value="KAH1063505.1"/>
    <property type="molecule type" value="Genomic_DNA"/>
</dbReference>
<name>A0A9D3ZSM9_9ROSI</name>
<protein>
    <recommendedName>
        <fullName evidence="1">PPM-type phosphatase domain-containing protein</fullName>
    </recommendedName>
</protein>
<dbReference type="SUPFAM" id="SSF81606">
    <property type="entry name" value="PP2C-like"/>
    <property type="match status" value="1"/>
</dbReference>
<dbReference type="InterPro" id="IPR000477">
    <property type="entry name" value="RT_dom"/>
</dbReference>
<dbReference type="InterPro" id="IPR002156">
    <property type="entry name" value="RNaseH_domain"/>
</dbReference>
<accession>A0A9D3ZSM9</accession>
<dbReference type="OrthoDB" id="7684827at2759"/>
<dbReference type="CDD" id="cd00143">
    <property type="entry name" value="PP2Cc"/>
    <property type="match status" value="1"/>
</dbReference>